<dbReference type="SMART" id="SM00448">
    <property type="entry name" value="REC"/>
    <property type="match status" value="1"/>
</dbReference>
<dbReference type="InterPro" id="IPR011006">
    <property type="entry name" value="CheY-like_superfamily"/>
</dbReference>
<evidence type="ECO:0000259" key="2">
    <source>
        <dbReference type="PROSITE" id="PS50110"/>
    </source>
</evidence>
<dbReference type="SUPFAM" id="SSF52172">
    <property type="entry name" value="CheY-like"/>
    <property type="match status" value="1"/>
</dbReference>
<reference evidence="3" key="1">
    <citation type="submission" date="2018-06" db="EMBL/GenBank/DDBJ databases">
        <authorList>
            <person name="Zhirakovskaya E."/>
        </authorList>
    </citation>
    <scope>NUCLEOTIDE SEQUENCE</scope>
</reference>
<dbReference type="GO" id="GO:0000160">
    <property type="term" value="P:phosphorelay signal transduction system"/>
    <property type="evidence" value="ECO:0007669"/>
    <property type="project" value="InterPro"/>
</dbReference>
<gene>
    <name evidence="3" type="ORF">MNBD_NITROSPINAE02-1505</name>
</gene>
<dbReference type="AlphaFoldDB" id="A0A3B1CNX3"/>
<dbReference type="EMBL" id="UOGE01000060">
    <property type="protein sequence ID" value="VAX20615.1"/>
    <property type="molecule type" value="Genomic_DNA"/>
</dbReference>
<dbReference type="PANTHER" id="PTHR43156:SF2">
    <property type="entry name" value="STAGE II SPORULATION PROTEIN E"/>
    <property type="match status" value="1"/>
</dbReference>
<dbReference type="SMART" id="SM00331">
    <property type="entry name" value="PP2C_SIG"/>
    <property type="match status" value="1"/>
</dbReference>
<dbReference type="Gene3D" id="3.40.50.2300">
    <property type="match status" value="1"/>
</dbReference>
<proteinExistence type="predicted"/>
<dbReference type="InterPro" id="IPR001789">
    <property type="entry name" value="Sig_transdc_resp-reg_receiver"/>
</dbReference>
<dbReference type="InterPro" id="IPR036457">
    <property type="entry name" value="PPM-type-like_dom_sf"/>
</dbReference>
<evidence type="ECO:0000256" key="1">
    <source>
        <dbReference type="ARBA" id="ARBA00022801"/>
    </source>
</evidence>
<dbReference type="Pfam" id="PF07228">
    <property type="entry name" value="SpoIIE"/>
    <property type="match status" value="1"/>
</dbReference>
<name>A0A3B1CNX3_9ZZZZ</name>
<dbReference type="Pfam" id="PF00072">
    <property type="entry name" value="Response_reg"/>
    <property type="match status" value="1"/>
</dbReference>
<organism evidence="3">
    <name type="scientific">hydrothermal vent metagenome</name>
    <dbReference type="NCBI Taxonomy" id="652676"/>
    <lineage>
        <taxon>unclassified sequences</taxon>
        <taxon>metagenomes</taxon>
        <taxon>ecological metagenomes</taxon>
    </lineage>
</organism>
<sequence length="376" mass="41938">MLKILYLGGTDKDAQIMNSIFRNFGHEWSVVSNGQSVEELLVFEEFDLLILDTSGSVASGVETARHIKTGLEAKHIPIILTIGDGEEWDNLPHELTDHADEYIAKPFKDIELVTRIGSMLRFKELKEQMTISNMFIEDELQTAQIVQSAMLPSTFPYPGKVRFHAYYETASTIGGDYYDVFDYGDGRMGVIIVDVSGHGASAALIVSIIKTLMQSYAEKSLHPAKAMEELNSRLLQLTPEDRFATAFFGLVDFNKMTLSYVRCGHPCPFIIRGKDQSIIELSLPGGLVGMFDDLPFREDTIELSPGDKVLMFSDGLTEVCDENNKQYGSKGLRRALERRPGIGGDQLIDEILEETWKFNSGKCGVDDVAILLMEVL</sequence>
<dbReference type="Gene3D" id="3.60.40.10">
    <property type="entry name" value="PPM-type phosphatase domain"/>
    <property type="match status" value="1"/>
</dbReference>
<dbReference type="SUPFAM" id="SSF81606">
    <property type="entry name" value="PP2C-like"/>
    <property type="match status" value="1"/>
</dbReference>
<dbReference type="GO" id="GO:0016791">
    <property type="term" value="F:phosphatase activity"/>
    <property type="evidence" value="ECO:0007669"/>
    <property type="project" value="TreeGrafter"/>
</dbReference>
<dbReference type="InterPro" id="IPR001932">
    <property type="entry name" value="PPM-type_phosphatase-like_dom"/>
</dbReference>
<dbReference type="PANTHER" id="PTHR43156">
    <property type="entry name" value="STAGE II SPORULATION PROTEIN E-RELATED"/>
    <property type="match status" value="1"/>
</dbReference>
<evidence type="ECO:0000313" key="3">
    <source>
        <dbReference type="EMBL" id="VAX20615.1"/>
    </source>
</evidence>
<dbReference type="InterPro" id="IPR052016">
    <property type="entry name" value="Bact_Sigma-Reg"/>
</dbReference>
<keyword evidence="1" id="KW-0378">Hydrolase</keyword>
<accession>A0A3B1CNX3</accession>
<protein>
    <submittedName>
        <fullName evidence="3">Serine phosphatase RsbU, regulator of sigma subunit</fullName>
    </submittedName>
</protein>
<dbReference type="PROSITE" id="PS50110">
    <property type="entry name" value="RESPONSE_REGULATORY"/>
    <property type="match status" value="1"/>
</dbReference>
<feature type="domain" description="Response regulatory" evidence="2">
    <location>
        <begin position="3"/>
        <end position="120"/>
    </location>
</feature>